<proteinExistence type="predicted"/>
<evidence type="ECO:0000313" key="3">
    <source>
        <dbReference type="Proteomes" id="UP001152797"/>
    </source>
</evidence>
<protein>
    <submittedName>
        <fullName evidence="1">Uncharacterized protein</fullName>
    </submittedName>
</protein>
<evidence type="ECO:0000313" key="1">
    <source>
        <dbReference type="EMBL" id="CAI4017272.1"/>
    </source>
</evidence>
<dbReference type="EMBL" id="CAMXCT030006626">
    <property type="protein sequence ID" value="CAL4804584.1"/>
    <property type="molecule type" value="Genomic_DNA"/>
</dbReference>
<organism evidence="1">
    <name type="scientific">Cladocopium goreaui</name>
    <dbReference type="NCBI Taxonomy" id="2562237"/>
    <lineage>
        <taxon>Eukaryota</taxon>
        <taxon>Sar</taxon>
        <taxon>Alveolata</taxon>
        <taxon>Dinophyceae</taxon>
        <taxon>Suessiales</taxon>
        <taxon>Symbiodiniaceae</taxon>
        <taxon>Cladocopium</taxon>
    </lineage>
</organism>
<gene>
    <name evidence="1" type="ORF">C1SCF055_LOCUS41930</name>
</gene>
<sequence length="180" mass="20630">MKPSLIRTTLITESLTPCLFEWLKSLLINNKLSVLKTVVQTAFLLLMSQWSVLTRMAWAHLTDIIWPDLKPAPCVLNLLKKQKGETDQETDTNPEVPEVFSKPKRFYAVGIRSFLAILVWDVIQQVPRVALRCPNIYEAFANRKVHNIDPRGLHFLQKYLNKVGASFPDLRLQLPAPLRA</sequence>
<dbReference type="EMBL" id="CAMXCT020006626">
    <property type="protein sequence ID" value="CAL1170647.1"/>
    <property type="molecule type" value="Genomic_DNA"/>
</dbReference>
<dbReference type="EMBL" id="CAMXCT010006626">
    <property type="protein sequence ID" value="CAI4017272.1"/>
    <property type="molecule type" value="Genomic_DNA"/>
</dbReference>
<dbReference type="AlphaFoldDB" id="A0A9P1DV20"/>
<dbReference type="Proteomes" id="UP001152797">
    <property type="component" value="Unassembled WGS sequence"/>
</dbReference>
<reference evidence="2" key="2">
    <citation type="submission" date="2024-04" db="EMBL/GenBank/DDBJ databases">
        <authorList>
            <person name="Chen Y."/>
            <person name="Shah S."/>
            <person name="Dougan E. K."/>
            <person name="Thang M."/>
            <person name="Chan C."/>
        </authorList>
    </citation>
    <scope>NUCLEOTIDE SEQUENCE [LARGE SCALE GENOMIC DNA]</scope>
</reference>
<name>A0A9P1DV20_9DINO</name>
<comment type="caution">
    <text evidence="1">The sequence shown here is derived from an EMBL/GenBank/DDBJ whole genome shotgun (WGS) entry which is preliminary data.</text>
</comment>
<accession>A0A9P1DV20</accession>
<keyword evidence="3" id="KW-1185">Reference proteome</keyword>
<evidence type="ECO:0000313" key="2">
    <source>
        <dbReference type="EMBL" id="CAL1170647.1"/>
    </source>
</evidence>
<reference evidence="1" key="1">
    <citation type="submission" date="2022-10" db="EMBL/GenBank/DDBJ databases">
        <authorList>
            <person name="Chen Y."/>
            <person name="Dougan E. K."/>
            <person name="Chan C."/>
            <person name="Rhodes N."/>
            <person name="Thang M."/>
        </authorList>
    </citation>
    <scope>NUCLEOTIDE SEQUENCE</scope>
</reference>